<reference evidence="5" key="1">
    <citation type="submission" date="2011-08" db="EMBL/GenBank/DDBJ databases">
        <authorList>
            <person name="Rombauts S."/>
        </authorList>
    </citation>
    <scope>NUCLEOTIDE SEQUENCE</scope>
    <source>
        <strain evidence="5">London</strain>
    </source>
</reference>
<dbReference type="Pfam" id="PF22795">
    <property type="entry name" value="DUF4796_N"/>
    <property type="match status" value="1"/>
</dbReference>
<organism evidence="4 5">
    <name type="scientific">Tetranychus urticae</name>
    <name type="common">Two-spotted spider mite</name>
    <dbReference type="NCBI Taxonomy" id="32264"/>
    <lineage>
        <taxon>Eukaryota</taxon>
        <taxon>Metazoa</taxon>
        <taxon>Ecdysozoa</taxon>
        <taxon>Arthropoda</taxon>
        <taxon>Chelicerata</taxon>
        <taxon>Arachnida</taxon>
        <taxon>Acari</taxon>
        <taxon>Acariformes</taxon>
        <taxon>Trombidiformes</taxon>
        <taxon>Prostigmata</taxon>
        <taxon>Eleutherengona</taxon>
        <taxon>Raphignathae</taxon>
        <taxon>Tetranychoidea</taxon>
        <taxon>Tetranychidae</taxon>
        <taxon>Tetranychus</taxon>
    </lineage>
</organism>
<evidence type="ECO:0000259" key="3">
    <source>
        <dbReference type="Pfam" id="PF22795"/>
    </source>
</evidence>
<keyword evidence="5" id="KW-1185">Reference proteome</keyword>
<dbReference type="InterPro" id="IPR053921">
    <property type="entry name" value="MKRN2OS-like_C"/>
</dbReference>
<keyword evidence="1" id="KW-1133">Transmembrane helix</keyword>
<evidence type="ECO:0000313" key="5">
    <source>
        <dbReference type="Proteomes" id="UP000015104"/>
    </source>
</evidence>
<reference evidence="4" key="2">
    <citation type="submission" date="2015-06" db="UniProtKB">
        <authorList>
            <consortium name="EnsemblMetazoa"/>
        </authorList>
    </citation>
    <scope>IDENTIFICATION</scope>
</reference>
<accession>T1JUW0</accession>
<protein>
    <recommendedName>
        <fullName evidence="6">MKRN2 opposite strand protein</fullName>
    </recommendedName>
</protein>
<evidence type="ECO:0000313" key="4">
    <source>
        <dbReference type="EnsemblMetazoa" id="tetur02g02370.1"/>
    </source>
</evidence>
<name>T1JUW0_TETUR</name>
<evidence type="ECO:0000256" key="1">
    <source>
        <dbReference type="SAM" id="Phobius"/>
    </source>
</evidence>
<evidence type="ECO:0008006" key="6">
    <source>
        <dbReference type="Google" id="ProtNLM"/>
    </source>
</evidence>
<dbReference type="PANTHER" id="PTHR33963:SF2">
    <property type="entry name" value="MKRN2 OPPOSITE STRAND PROTEIN"/>
    <property type="match status" value="1"/>
</dbReference>
<dbReference type="eggNOG" id="ENOG502R8ZC">
    <property type="taxonomic scope" value="Eukaryota"/>
</dbReference>
<proteinExistence type="predicted"/>
<dbReference type="InterPro" id="IPR053922">
    <property type="entry name" value="MKRN2OS-like_N"/>
</dbReference>
<dbReference type="Proteomes" id="UP000015104">
    <property type="component" value="Unassembled WGS sequence"/>
</dbReference>
<dbReference type="EMBL" id="CAEY01000784">
    <property type="status" value="NOT_ANNOTATED_CDS"/>
    <property type="molecule type" value="Genomic_DNA"/>
</dbReference>
<dbReference type="Pfam" id="PF16044">
    <property type="entry name" value="DUF4796_C"/>
    <property type="match status" value="1"/>
</dbReference>
<sequence length="369" mass="42508">MISLAVPFSKPISEGKFLTFFGHLFPKIICIKCIKCLEALSRPFSCTVLLNFLPFPPTPILSLSLISFSLYISFSTIFLLFSLHYHLHCLTKKLQKHQFKESFLLISVPTLIFILCLEEESMTSISLNNDGNHHHHHYHQNSFHLQQIQNQQSITNQNPNILCFQHCDTRCKIFSFKLPDRCPLCSTQLTPNTQLILPPFQVPFPLTSHKRITTSIIIRPTEGDFLHNYQNSADLHIGLTDSKGDVYEYDKNGVHIGSQNLLWIDCLAIPVIDPVSQSWKDYWDSTLKVLVQMPIWTADNYTQDDNNCYTFVLTFLRLLKIKQLRPSLASKTQFCKDFIIPRTKVAAKYIALYRQIRRDSIAVVKTQGT</sequence>
<dbReference type="EnsemblMetazoa" id="tetur02g02370.1">
    <property type="protein sequence ID" value="tetur02g02370.1"/>
    <property type="gene ID" value="tetur02g02370"/>
</dbReference>
<feature type="domain" description="MKRN2 opposite strand protein-like N-terminal" evidence="3">
    <location>
        <begin position="159"/>
        <end position="189"/>
    </location>
</feature>
<keyword evidence="1" id="KW-0812">Transmembrane</keyword>
<keyword evidence="1" id="KW-0472">Membrane</keyword>
<feature type="transmembrane region" description="Helical" evidence="1">
    <location>
        <begin position="60"/>
        <end position="81"/>
    </location>
</feature>
<dbReference type="AlphaFoldDB" id="T1JUW0"/>
<evidence type="ECO:0000259" key="2">
    <source>
        <dbReference type="Pfam" id="PF16044"/>
    </source>
</evidence>
<dbReference type="PANTHER" id="PTHR33963">
    <property type="entry name" value="MKRN2 OPPOSITE STRAND PROTEIN"/>
    <property type="match status" value="1"/>
</dbReference>
<dbReference type="HOGENOM" id="CLU_084023_0_0_1"/>
<feature type="domain" description="MKRN2 opposite strand protein-like C-terminal" evidence="2">
    <location>
        <begin position="199"/>
        <end position="356"/>
    </location>
</feature>
<feature type="transmembrane region" description="Helical" evidence="1">
    <location>
        <begin position="102"/>
        <end position="117"/>
    </location>
</feature>
<dbReference type="InterPro" id="IPR032016">
    <property type="entry name" value="MKRN2OS-like"/>
</dbReference>